<evidence type="ECO:0000256" key="10">
    <source>
        <dbReference type="ARBA" id="ARBA00023277"/>
    </source>
</evidence>
<dbReference type="PANTHER" id="PTHR45708">
    <property type="entry name" value="ENDOCHITINASE"/>
    <property type="match status" value="1"/>
</dbReference>
<dbReference type="Gene3D" id="3.20.20.80">
    <property type="entry name" value="Glycosidases"/>
    <property type="match status" value="1"/>
</dbReference>
<dbReference type="FunFam" id="3.20.20.80:FF:000015">
    <property type="entry name" value="Acidic endochitinase SE2"/>
    <property type="match status" value="1"/>
</dbReference>
<keyword evidence="10" id="KW-0119">Carbohydrate metabolism</keyword>
<evidence type="ECO:0000256" key="6">
    <source>
        <dbReference type="ARBA" id="ARBA00022729"/>
    </source>
</evidence>
<evidence type="ECO:0000256" key="2">
    <source>
        <dbReference type="ARBA" id="ARBA00004613"/>
    </source>
</evidence>
<keyword evidence="8" id="KW-0146">Chitin degradation</keyword>
<sequence>MASQTMKLSLIFIPLLLCFLAASVQSGGIAIYWGQDGREGTLKSTCDSGNYVIVILAFITPFGNGQTPVLNLAGHCNPSAGGCKSLTPDINACQAKGIKVLLSLGGGSGSYTLTSLSDAQNVAKYLWDNYLGGTSTDRPLGSAVLDGIDLDIELGGTSYYDVLAKTLSSYSSKGKKVYISAAPQCPYPDAHLGQALSTRIFDYVWVQFYNNPPCQYQSGDITKLTNSWNTWTSNVKATKIFMGLPASTGAAGSGYIPPSTLTGQVLPMAKKSSKYGGIMLWSRYFDVQNKYSDQVKSFVANLADDGDANGTSTTATA</sequence>
<dbReference type="PANTHER" id="PTHR45708:SF22">
    <property type="entry name" value="ACIDIC ENDOCHITINASE"/>
    <property type="match status" value="1"/>
</dbReference>
<comment type="caution">
    <text evidence="16">The sequence shown here is derived from an EMBL/GenBank/DDBJ whole genome shotgun (WGS) entry which is preliminary data.</text>
</comment>
<evidence type="ECO:0000256" key="4">
    <source>
        <dbReference type="ARBA" id="ARBA00012729"/>
    </source>
</evidence>
<keyword evidence="17" id="KW-1185">Reference proteome</keyword>
<keyword evidence="6 14" id="KW-0732">Signal</keyword>
<keyword evidence="12" id="KW-0624">Polysaccharide degradation</keyword>
<dbReference type="InterPro" id="IPR045321">
    <property type="entry name" value="Cts1-like"/>
</dbReference>
<feature type="domain" description="GH18" evidence="15">
    <location>
        <begin position="27"/>
        <end position="302"/>
    </location>
</feature>
<evidence type="ECO:0000259" key="15">
    <source>
        <dbReference type="PROSITE" id="PS51910"/>
    </source>
</evidence>
<dbReference type="EMBL" id="JAMQYH010000004">
    <property type="protein sequence ID" value="KAJ1689615.1"/>
    <property type="molecule type" value="Genomic_DNA"/>
</dbReference>
<evidence type="ECO:0000313" key="16">
    <source>
        <dbReference type="EMBL" id="KAJ1689615.1"/>
    </source>
</evidence>
<dbReference type="InterPro" id="IPR050542">
    <property type="entry name" value="Glycosyl_Hydrlase18_Chitinase"/>
</dbReference>
<dbReference type="AlphaFoldDB" id="A0A9Q0C9D6"/>
<evidence type="ECO:0000256" key="11">
    <source>
        <dbReference type="ARBA" id="ARBA00023295"/>
    </source>
</evidence>
<comment type="similarity">
    <text evidence="3">Belongs to the glycosyl hydrolase 18 family. Chitinase class II subfamily.</text>
</comment>
<evidence type="ECO:0000256" key="3">
    <source>
        <dbReference type="ARBA" id="ARBA00009121"/>
    </source>
</evidence>
<gene>
    <name evidence="16" type="ORF">LUZ63_013770</name>
</gene>
<dbReference type="CDD" id="cd02877">
    <property type="entry name" value="GH18_hevamine_XipI_class_III"/>
    <property type="match status" value="1"/>
</dbReference>
<dbReference type="OrthoDB" id="1873160at2759"/>
<reference evidence="16" key="1">
    <citation type="journal article" date="2022" name="Cell">
        <title>Repeat-based holocentromeres influence genome architecture and karyotype evolution.</title>
        <authorList>
            <person name="Hofstatter P.G."/>
            <person name="Thangavel G."/>
            <person name="Lux T."/>
            <person name="Neumann P."/>
            <person name="Vondrak T."/>
            <person name="Novak P."/>
            <person name="Zhang M."/>
            <person name="Costa L."/>
            <person name="Castellani M."/>
            <person name="Scott A."/>
            <person name="Toegelov H."/>
            <person name="Fuchs J."/>
            <person name="Mata-Sucre Y."/>
            <person name="Dias Y."/>
            <person name="Vanzela A.L.L."/>
            <person name="Huettel B."/>
            <person name="Almeida C.C.S."/>
            <person name="Simkova H."/>
            <person name="Souza G."/>
            <person name="Pedrosa-Harand A."/>
            <person name="Macas J."/>
            <person name="Mayer K.F.X."/>
            <person name="Houben A."/>
            <person name="Marques A."/>
        </authorList>
    </citation>
    <scope>NUCLEOTIDE SEQUENCE</scope>
    <source>
        <strain evidence="16">RhyBre1mFocal</strain>
    </source>
</reference>
<dbReference type="PROSITE" id="PS01095">
    <property type="entry name" value="GH18_1"/>
    <property type="match status" value="1"/>
</dbReference>
<dbReference type="InterPro" id="IPR001223">
    <property type="entry name" value="Glyco_hydro18_cat"/>
</dbReference>
<keyword evidence="7 13" id="KW-0378">Hydrolase</keyword>
<evidence type="ECO:0000256" key="8">
    <source>
        <dbReference type="ARBA" id="ARBA00023024"/>
    </source>
</evidence>
<dbReference type="InterPro" id="IPR001579">
    <property type="entry name" value="Glyco_hydro_18_chit_AS"/>
</dbReference>
<proteinExistence type="inferred from homology"/>
<evidence type="ECO:0000256" key="9">
    <source>
        <dbReference type="ARBA" id="ARBA00023157"/>
    </source>
</evidence>
<keyword evidence="5" id="KW-0964">Secreted</keyword>
<evidence type="ECO:0000256" key="13">
    <source>
        <dbReference type="RuleBase" id="RU000489"/>
    </source>
</evidence>
<evidence type="ECO:0000256" key="14">
    <source>
        <dbReference type="SAM" id="SignalP"/>
    </source>
</evidence>
<feature type="chain" id="PRO_5040173309" description="chitinase" evidence="14">
    <location>
        <begin position="27"/>
        <end position="317"/>
    </location>
</feature>
<name>A0A9Q0C9D6_9POAL</name>
<comment type="subcellular location">
    <subcellularLocation>
        <location evidence="2">Secreted</location>
    </subcellularLocation>
</comment>
<dbReference type="GO" id="GO:0008843">
    <property type="term" value="F:endochitinase activity"/>
    <property type="evidence" value="ECO:0007669"/>
    <property type="project" value="UniProtKB-EC"/>
</dbReference>
<evidence type="ECO:0000256" key="7">
    <source>
        <dbReference type="ARBA" id="ARBA00022801"/>
    </source>
</evidence>
<feature type="signal peptide" evidence="14">
    <location>
        <begin position="1"/>
        <end position="26"/>
    </location>
</feature>
<evidence type="ECO:0000256" key="5">
    <source>
        <dbReference type="ARBA" id="ARBA00022525"/>
    </source>
</evidence>
<keyword evidence="11 13" id="KW-0326">Glycosidase</keyword>
<dbReference type="EC" id="3.2.1.14" evidence="4"/>
<comment type="catalytic activity">
    <reaction evidence="1">
        <text>Random endo-hydrolysis of N-acetyl-beta-D-glucosaminide (1-&gt;4)-beta-linkages in chitin and chitodextrins.</text>
        <dbReference type="EC" id="3.2.1.14"/>
    </reaction>
</comment>
<dbReference type="GO" id="GO:0005576">
    <property type="term" value="C:extracellular region"/>
    <property type="evidence" value="ECO:0007669"/>
    <property type="project" value="UniProtKB-SubCell"/>
</dbReference>
<dbReference type="GO" id="GO:0000272">
    <property type="term" value="P:polysaccharide catabolic process"/>
    <property type="evidence" value="ECO:0007669"/>
    <property type="project" value="UniProtKB-KW"/>
</dbReference>
<keyword evidence="9" id="KW-1015">Disulfide bond</keyword>
<accession>A0A9Q0C9D6</accession>
<evidence type="ECO:0000256" key="12">
    <source>
        <dbReference type="ARBA" id="ARBA00023326"/>
    </source>
</evidence>
<dbReference type="PROSITE" id="PS51910">
    <property type="entry name" value="GH18_2"/>
    <property type="match status" value="1"/>
</dbReference>
<evidence type="ECO:0000256" key="1">
    <source>
        <dbReference type="ARBA" id="ARBA00000822"/>
    </source>
</evidence>
<dbReference type="SUPFAM" id="SSF51445">
    <property type="entry name" value="(Trans)glycosidases"/>
    <property type="match status" value="1"/>
</dbReference>
<dbReference type="Pfam" id="PF00704">
    <property type="entry name" value="Glyco_hydro_18"/>
    <property type="match status" value="1"/>
</dbReference>
<dbReference type="Proteomes" id="UP001151287">
    <property type="component" value="Unassembled WGS sequence"/>
</dbReference>
<protein>
    <recommendedName>
        <fullName evidence="4">chitinase</fullName>
        <ecNumber evidence="4">3.2.1.14</ecNumber>
    </recommendedName>
</protein>
<dbReference type="GO" id="GO:0006032">
    <property type="term" value="P:chitin catabolic process"/>
    <property type="evidence" value="ECO:0007669"/>
    <property type="project" value="UniProtKB-KW"/>
</dbReference>
<evidence type="ECO:0000313" key="17">
    <source>
        <dbReference type="Proteomes" id="UP001151287"/>
    </source>
</evidence>
<organism evidence="16 17">
    <name type="scientific">Rhynchospora breviuscula</name>
    <dbReference type="NCBI Taxonomy" id="2022672"/>
    <lineage>
        <taxon>Eukaryota</taxon>
        <taxon>Viridiplantae</taxon>
        <taxon>Streptophyta</taxon>
        <taxon>Embryophyta</taxon>
        <taxon>Tracheophyta</taxon>
        <taxon>Spermatophyta</taxon>
        <taxon>Magnoliopsida</taxon>
        <taxon>Liliopsida</taxon>
        <taxon>Poales</taxon>
        <taxon>Cyperaceae</taxon>
        <taxon>Cyperoideae</taxon>
        <taxon>Rhynchosporeae</taxon>
        <taxon>Rhynchospora</taxon>
    </lineage>
</organism>
<dbReference type="InterPro" id="IPR017853">
    <property type="entry name" value="GH"/>
</dbReference>